<dbReference type="PROSITE" id="PS50902">
    <property type="entry name" value="FLAVODOXIN_LIKE"/>
    <property type="match status" value="1"/>
</dbReference>
<dbReference type="STRING" id="6248.A0A0K0EDL9"/>
<dbReference type="GO" id="GO:0008033">
    <property type="term" value="P:tRNA processing"/>
    <property type="evidence" value="ECO:0007669"/>
    <property type="project" value="InterPro"/>
</dbReference>
<reference evidence="6" key="1">
    <citation type="submission" date="2015-08" db="UniProtKB">
        <authorList>
            <consortium name="WormBaseParasite"/>
        </authorList>
    </citation>
    <scope>IDENTIFICATION</scope>
</reference>
<feature type="domain" description="Flavodoxin-like" evidence="4">
    <location>
        <begin position="111"/>
        <end position="256"/>
    </location>
</feature>
<proteinExistence type="predicted"/>
<keyword evidence="3" id="KW-0472">Membrane</keyword>
<dbReference type="InterPro" id="IPR034556">
    <property type="entry name" value="tRNA_wybutosine-synthase"/>
</dbReference>
<dbReference type="AlphaFoldDB" id="A0A0K0EDL9"/>
<evidence type="ECO:0000259" key="4">
    <source>
        <dbReference type="PROSITE" id="PS50902"/>
    </source>
</evidence>
<dbReference type="Gene3D" id="3.40.50.360">
    <property type="match status" value="1"/>
</dbReference>
<name>A0A0K0EDL9_STRER</name>
<sequence length="330" mass="39132">MNLHPNPERTPRRSSTQQMSVFEAAVDYAERQDIFLYFTAFMGIFMPAAVYFFYMRVHNYYQKKWKKEAEMKEIEKLKRKEKKRRKNVNLKKNINDDLEKIKISNNISLDIKLFYSIENEKIEEIINDQIKCFSSYNVTVHNISTMNIDEFLSFNGLCLFIIESNKDGVITEDILWFFELLQDYEKRKENLKNINYAIFGISNTKYGGKIYQKNGKFLSSLLYKLSANSISPICFGDFNKENGINEQLKEWLIKINLICQQQLILRNKYEKVIEKPIDTFDEDENSMEYDSDESLEDEETDEDEENSEKDYSDIDSSETDSCENESKKKK</sequence>
<keyword evidence="3" id="KW-1133">Transmembrane helix</keyword>
<dbReference type="PANTHER" id="PTHR13930">
    <property type="entry name" value="S-ADENOSYL-L-METHIONINE-DEPENDENT TRNA 4-DEMETHYLWYOSINE SYNTHASE"/>
    <property type="match status" value="1"/>
</dbReference>
<dbReference type="PANTHER" id="PTHR13930:SF0">
    <property type="entry name" value="S-ADENOSYL-L-METHIONINE-DEPENDENT TRNA 4-DEMETHYLWYOSINE SYNTHASE TYW1-RELATED"/>
    <property type="match status" value="1"/>
</dbReference>
<dbReference type="InterPro" id="IPR029039">
    <property type="entry name" value="Flavoprotein-like_sf"/>
</dbReference>
<dbReference type="WBParaSite" id="SSTP_0000758100.1">
    <property type="protein sequence ID" value="SSTP_0000758100.1"/>
    <property type="gene ID" value="SSTP_0000758100"/>
</dbReference>
<feature type="compositionally biased region" description="Acidic residues" evidence="2">
    <location>
        <begin position="280"/>
        <end position="323"/>
    </location>
</feature>
<keyword evidence="5" id="KW-1185">Reference proteome</keyword>
<feature type="region of interest" description="Disordered" evidence="2">
    <location>
        <begin position="280"/>
        <end position="330"/>
    </location>
</feature>
<dbReference type="GO" id="GO:0051539">
    <property type="term" value="F:4 iron, 4 sulfur cluster binding"/>
    <property type="evidence" value="ECO:0007669"/>
    <property type="project" value="InterPro"/>
</dbReference>
<evidence type="ECO:0000256" key="3">
    <source>
        <dbReference type="SAM" id="Phobius"/>
    </source>
</evidence>
<keyword evidence="3" id="KW-0812">Transmembrane</keyword>
<evidence type="ECO:0000313" key="6">
    <source>
        <dbReference type="WBParaSite" id="SSTP_0000758100.1"/>
    </source>
</evidence>
<dbReference type="GO" id="GO:0010181">
    <property type="term" value="F:FMN binding"/>
    <property type="evidence" value="ECO:0007669"/>
    <property type="project" value="InterPro"/>
</dbReference>
<feature type="coiled-coil region" evidence="1">
    <location>
        <begin position="67"/>
        <end position="100"/>
    </location>
</feature>
<keyword evidence="1" id="KW-0175">Coiled coil</keyword>
<dbReference type="InterPro" id="IPR008254">
    <property type="entry name" value="Flavodoxin/NO_synth"/>
</dbReference>
<dbReference type="Pfam" id="PF00258">
    <property type="entry name" value="Flavodoxin_1"/>
    <property type="match status" value="1"/>
</dbReference>
<evidence type="ECO:0000256" key="1">
    <source>
        <dbReference type="SAM" id="Coils"/>
    </source>
</evidence>
<dbReference type="SUPFAM" id="SSF52218">
    <property type="entry name" value="Flavoproteins"/>
    <property type="match status" value="1"/>
</dbReference>
<evidence type="ECO:0000313" key="7">
    <source>
        <dbReference type="WBParaSite" id="TCONS_00009540.p1"/>
    </source>
</evidence>
<protein>
    <submittedName>
        <fullName evidence="6 7">Flavodoxin-like domain-containing protein</fullName>
    </submittedName>
</protein>
<dbReference type="Proteomes" id="UP000035681">
    <property type="component" value="Unplaced"/>
</dbReference>
<dbReference type="WBParaSite" id="TCONS_00009540.p1">
    <property type="protein sequence ID" value="TCONS_00009540.p1"/>
    <property type="gene ID" value="XLOC_007336"/>
</dbReference>
<organism evidence="6">
    <name type="scientific">Strongyloides stercoralis</name>
    <name type="common">Threadworm</name>
    <dbReference type="NCBI Taxonomy" id="6248"/>
    <lineage>
        <taxon>Eukaryota</taxon>
        <taxon>Metazoa</taxon>
        <taxon>Ecdysozoa</taxon>
        <taxon>Nematoda</taxon>
        <taxon>Chromadorea</taxon>
        <taxon>Rhabditida</taxon>
        <taxon>Tylenchina</taxon>
        <taxon>Panagrolaimomorpha</taxon>
        <taxon>Strongyloidoidea</taxon>
        <taxon>Strongyloididae</taxon>
        <taxon>Strongyloides</taxon>
    </lineage>
</organism>
<accession>A0A0K0EDL9</accession>
<evidence type="ECO:0000256" key="2">
    <source>
        <dbReference type="SAM" id="MobiDB-lite"/>
    </source>
</evidence>
<feature type="transmembrane region" description="Helical" evidence="3">
    <location>
        <begin position="34"/>
        <end position="54"/>
    </location>
</feature>
<evidence type="ECO:0000313" key="5">
    <source>
        <dbReference type="Proteomes" id="UP000035681"/>
    </source>
</evidence>